<dbReference type="EMBL" id="BAAASK010000007">
    <property type="protein sequence ID" value="GAA2682431.1"/>
    <property type="molecule type" value="Genomic_DNA"/>
</dbReference>
<comment type="caution">
    <text evidence="3">The sequence shown here is derived from an EMBL/GenBank/DDBJ whole genome shotgun (WGS) entry which is preliminary data.</text>
</comment>
<accession>A0ABN3SRF2</accession>
<protein>
    <recommendedName>
        <fullName evidence="2">FMN-binding domain-containing protein</fullName>
    </recommendedName>
</protein>
<evidence type="ECO:0000313" key="3">
    <source>
        <dbReference type="EMBL" id="GAA2682431.1"/>
    </source>
</evidence>
<name>A0ABN3SRF2_9ACTN</name>
<gene>
    <name evidence="3" type="ORF">GCM10010310_31740</name>
</gene>
<evidence type="ECO:0000256" key="1">
    <source>
        <dbReference type="SAM" id="MobiDB-lite"/>
    </source>
</evidence>
<reference evidence="3 4" key="1">
    <citation type="journal article" date="2019" name="Int. J. Syst. Evol. Microbiol.">
        <title>The Global Catalogue of Microorganisms (GCM) 10K type strain sequencing project: providing services to taxonomists for standard genome sequencing and annotation.</title>
        <authorList>
            <consortium name="The Broad Institute Genomics Platform"/>
            <consortium name="The Broad Institute Genome Sequencing Center for Infectious Disease"/>
            <person name="Wu L."/>
            <person name="Ma J."/>
        </authorList>
    </citation>
    <scope>NUCLEOTIDE SEQUENCE [LARGE SCALE GENOMIC DNA]</scope>
    <source>
        <strain evidence="3 4">JCM 4531</strain>
    </source>
</reference>
<dbReference type="InterPro" id="IPR007329">
    <property type="entry name" value="FMN-bd"/>
</dbReference>
<organism evidence="3 4">
    <name type="scientific">Streptomyces violaceolatus</name>
    <dbReference type="NCBI Taxonomy" id="67378"/>
    <lineage>
        <taxon>Bacteria</taxon>
        <taxon>Bacillati</taxon>
        <taxon>Actinomycetota</taxon>
        <taxon>Actinomycetes</taxon>
        <taxon>Kitasatosporales</taxon>
        <taxon>Streptomycetaceae</taxon>
        <taxon>Streptomyces</taxon>
        <taxon>Streptomyces violaceoruber group</taxon>
    </lineage>
</organism>
<keyword evidence="4" id="KW-1185">Reference proteome</keyword>
<dbReference type="Proteomes" id="UP001499989">
    <property type="component" value="Unassembled WGS sequence"/>
</dbReference>
<feature type="region of interest" description="Disordered" evidence="1">
    <location>
        <begin position="36"/>
        <end position="67"/>
    </location>
</feature>
<dbReference type="SMART" id="SM00900">
    <property type="entry name" value="FMN_bind"/>
    <property type="match status" value="1"/>
</dbReference>
<sequence length="151" mass="15350">MSPAMRAHPVRRTALTCAATVTVTVLVLSLKPHHPPAGALPPATTPTPSSGTGTGGTSSGTRTVTGPAVQTRYGAVQVQLTLDGSRIVAARAVQSPGGDPRSRQINASAVPALIRETLNAQSAHLDTVSGATYTSEGYIGSLQSALDRTRA</sequence>
<evidence type="ECO:0000259" key="2">
    <source>
        <dbReference type="SMART" id="SM00900"/>
    </source>
</evidence>
<dbReference type="Pfam" id="PF04205">
    <property type="entry name" value="FMN_bind"/>
    <property type="match status" value="1"/>
</dbReference>
<dbReference type="Gene3D" id="3.90.1010.20">
    <property type="match status" value="1"/>
</dbReference>
<proteinExistence type="predicted"/>
<feature type="domain" description="FMN-binding" evidence="2">
    <location>
        <begin position="72"/>
        <end position="149"/>
    </location>
</feature>
<evidence type="ECO:0000313" key="4">
    <source>
        <dbReference type="Proteomes" id="UP001499989"/>
    </source>
</evidence>
<feature type="compositionally biased region" description="Low complexity" evidence="1">
    <location>
        <begin position="36"/>
        <end position="51"/>
    </location>
</feature>